<protein>
    <recommendedName>
        <fullName evidence="4">DUF4829 domain-containing protein</fullName>
    </recommendedName>
</protein>
<dbReference type="PROSITE" id="PS51257">
    <property type="entry name" value="PROKAR_LIPOPROTEIN"/>
    <property type="match status" value="1"/>
</dbReference>
<keyword evidence="3" id="KW-1185">Reference proteome</keyword>
<reference evidence="3" key="1">
    <citation type="journal article" date="2019" name="Int. J. Syst. Evol. Microbiol.">
        <title>The Global Catalogue of Microorganisms (GCM) 10K type strain sequencing project: providing services to taxonomists for standard genome sequencing and annotation.</title>
        <authorList>
            <consortium name="The Broad Institute Genomics Platform"/>
            <consortium name="The Broad Institute Genome Sequencing Center for Infectious Disease"/>
            <person name="Wu L."/>
            <person name="Ma J."/>
        </authorList>
    </citation>
    <scope>NUCLEOTIDE SEQUENCE [LARGE SCALE GENOMIC DNA]</scope>
    <source>
        <strain evidence="3">CGMCC 1.12769</strain>
    </source>
</reference>
<accession>A0ABQ1Y9W2</accession>
<dbReference type="Proteomes" id="UP000659344">
    <property type="component" value="Unassembled WGS sequence"/>
</dbReference>
<feature type="signal peptide" evidence="1">
    <location>
        <begin position="1"/>
        <end position="19"/>
    </location>
</feature>
<comment type="caution">
    <text evidence="2">The sequence shown here is derived from an EMBL/GenBank/DDBJ whole genome shotgun (WGS) entry which is preliminary data.</text>
</comment>
<organism evidence="2 3">
    <name type="scientific">Paenibacillus segetis</name>
    <dbReference type="NCBI Taxonomy" id="1325360"/>
    <lineage>
        <taxon>Bacteria</taxon>
        <taxon>Bacillati</taxon>
        <taxon>Bacillota</taxon>
        <taxon>Bacilli</taxon>
        <taxon>Bacillales</taxon>
        <taxon>Paenibacillaceae</taxon>
        <taxon>Paenibacillus</taxon>
    </lineage>
</organism>
<name>A0ABQ1Y9W2_9BACL</name>
<sequence length="138" mass="16057">MSKRWAMFMLIGLFSILMAACNEKQVVTVEAQFAIQGEDQQQIVELIQQHFAAANADDFDEYKMTIFPIPEAPVEYNPVFTIWDDTRAKKSELKKITFLRQDDVGRPRIIADVYWNQDRIMMFSLQKFDVGWKVAGID</sequence>
<gene>
    <name evidence="2" type="ORF">GCM10008013_11130</name>
</gene>
<dbReference type="EMBL" id="BMFT01000001">
    <property type="protein sequence ID" value="GGH16374.1"/>
    <property type="molecule type" value="Genomic_DNA"/>
</dbReference>
<dbReference type="RefSeq" id="WP_188536622.1">
    <property type="nucleotide sequence ID" value="NZ_BMFT01000001.1"/>
</dbReference>
<evidence type="ECO:0000313" key="2">
    <source>
        <dbReference type="EMBL" id="GGH16374.1"/>
    </source>
</evidence>
<proteinExistence type="predicted"/>
<feature type="chain" id="PRO_5045826338" description="DUF4829 domain-containing protein" evidence="1">
    <location>
        <begin position="20"/>
        <end position="138"/>
    </location>
</feature>
<evidence type="ECO:0008006" key="4">
    <source>
        <dbReference type="Google" id="ProtNLM"/>
    </source>
</evidence>
<evidence type="ECO:0000313" key="3">
    <source>
        <dbReference type="Proteomes" id="UP000659344"/>
    </source>
</evidence>
<keyword evidence="1" id="KW-0732">Signal</keyword>
<evidence type="ECO:0000256" key="1">
    <source>
        <dbReference type="SAM" id="SignalP"/>
    </source>
</evidence>